<dbReference type="EMBL" id="MLJW01005557">
    <property type="protein sequence ID" value="OIQ68013.1"/>
    <property type="molecule type" value="Genomic_DNA"/>
</dbReference>
<sequence length="45" mass="4734">MLALTLAPVVWLWVYMGMPAAHVGDSGEHGTPLGEVGPPLCAPYQ</sequence>
<comment type="caution">
    <text evidence="2">The sequence shown here is derived from an EMBL/GenBank/DDBJ whole genome shotgun (WGS) entry which is preliminary data.</text>
</comment>
<name>A0A1J5PWL8_9ZZZZ</name>
<dbReference type="AlphaFoldDB" id="A0A1J5PWL8"/>
<accession>A0A1J5PWL8</accession>
<gene>
    <name evidence="2" type="ORF">GALL_504010</name>
</gene>
<evidence type="ECO:0000313" key="2">
    <source>
        <dbReference type="EMBL" id="OIQ68013.1"/>
    </source>
</evidence>
<protein>
    <submittedName>
        <fullName evidence="2">Uncharacterized protein</fullName>
    </submittedName>
</protein>
<organism evidence="2">
    <name type="scientific">mine drainage metagenome</name>
    <dbReference type="NCBI Taxonomy" id="410659"/>
    <lineage>
        <taxon>unclassified sequences</taxon>
        <taxon>metagenomes</taxon>
        <taxon>ecological metagenomes</taxon>
    </lineage>
</organism>
<reference evidence="2" key="1">
    <citation type="submission" date="2016-10" db="EMBL/GenBank/DDBJ databases">
        <title>Sequence of Gallionella enrichment culture.</title>
        <authorList>
            <person name="Poehlein A."/>
            <person name="Muehling M."/>
            <person name="Daniel R."/>
        </authorList>
    </citation>
    <scope>NUCLEOTIDE SEQUENCE</scope>
</reference>
<feature type="region of interest" description="Disordered" evidence="1">
    <location>
        <begin position="25"/>
        <end position="45"/>
    </location>
</feature>
<evidence type="ECO:0000256" key="1">
    <source>
        <dbReference type="SAM" id="MobiDB-lite"/>
    </source>
</evidence>
<proteinExistence type="predicted"/>